<feature type="region of interest" description="Disordered" evidence="1">
    <location>
        <begin position="1"/>
        <end position="22"/>
    </location>
</feature>
<accession>A0A0A8Z2Y3</accession>
<proteinExistence type="predicted"/>
<protein>
    <submittedName>
        <fullName evidence="2">Uncharacterized protein</fullName>
    </submittedName>
</protein>
<evidence type="ECO:0000256" key="1">
    <source>
        <dbReference type="SAM" id="MobiDB-lite"/>
    </source>
</evidence>
<organism evidence="2">
    <name type="scientific">Arundo donax</name>
    <name type="common">Giant reed</name>
    <name type="synonym">Donax arundinaceus</name>
    <dbReference type="NCBI Taxonomy" id="35708"/>
    <lineage>
        <taxon>Eukaryota</taxon>
        <taxon>Viridiplantae</taxon>
        <taxon>Streptophyta</taxon>
        <taxon>Embryophyta</taxon>
        <taxon>Tracheophyta</taxon>
        <taxon>Spermatophyta</taxon>
        <taxon>Magnoliopsida</taxon>
        <taxon>Liliopsida</taxon>
        <taxon>Poales</taxon>
        <taxon>Poaceae</taxon>
        <taxon>PACMAD clade</taxon>
        <taxon>Arundinoideae</taxon>
        <taxon>Arundineae</taxon>
        <taxon>Arundo</taxon>
    </lineage>
</organism>
<dbReference type="AlphaFoldDB" id="A0A0A8Z2Y3"/>
<reference evidence="2" key="1">
    <citation type="submission" date="2014-09" db="EMBL/GenBank/DDBJ databases">
        <authorList>
            <person name="Magalhaes I.L.F."/>
            <person name="Oliveira U."/>
            <person name="Santos F.R."/>
            <person name="Vidigal T.H.D.A."/>
            <person name="Brescovit A.D."/>
            <person name="Santos A.J."/>
        </authorList>
    </citation>
    <scope>NUCLEOTIDE SEQUENCE</scope>
    <source>
        <tissue evidence="2">Shoot tissue taken approximately 20 cm above the soil surface</tissue>
    </source>
</reference>
<sequence>MEKLLRHTFGKNPGSVTAAATR</sequence>
<dbReference type="EMBL" id="GBRH01265822">
    <property type="protein sequence ID" value="JAD32073.1"/>
    <property type="molecule type" value="Transcribed_RNA"/>
</dbReference>
<evidence type="ECO:0000313" key="2">
    <source>
        <dbReference type="EMBL" id="JAD32073.1"/>
    </source>
</evidence>
<name>A0A0A8Z2Y3_ARUDO</name>
<reference evidence="2" key="2">
    <citation type="journal article" date="2015" name="Data Brief">
        <title>Shoot transcriptome of the giant reed, Arundo donax.</title>
        <authorList>
            <person name="Barrero R.A."/>
            <person name="Guerrero F.D."/>
            <person name="Moolhuijzen P."/>
            <person name="Goolsby J.A."/>
            <person name="Tidwell J."/>
            <person name="Bellgard S.E."/>
            <person name="Bellgard M.I."/>
        </authorList>
    </citation>
    <scope>NUCLEOTIDE SEQUENCE</scope>
    <source>
        <tissue evidence="2">Shoot tissue taken approximately 20 cm above the soil surface</tissue>
    </source>
</reference>